<sequence>MKGLISQSSFIPRSLLSYFLLIWAHCKLKYEQRKQESLKMYENTDKQNEKNNQELCNEMPLGFEELHIPADKLAKEVITDLNLHENITKTGTTIVGLRYKDGVVIAADTRSTSGPIVANKNCLKIHKIYDNIYTCGAGTAADTDRVTKLASRQMTLFHRKYDIVPRINHCVRFLRNHLFYYNGYIGVALVLGGIDEKGSHLYSISHNGYFNKEEFTAMGSGSLAAISILENGYRRDLSREEAVSLACDAVKAGILNDLYSGSNIDVCVLSKDEVQGCHVEMNRNFMVVSAREGNEKLEKYPLNSIKITKEEILKLIENGD</sequence>
<comment type="caution">
    <text evidence="10">The sequence shown here is derived from an EMBL/GenBank/DDBJ whole genome shotgun (WGS) entry which is preliminary data.</text>
</comment>
<dbReference type="PANTHER" id="PTHR32194:SF4">
    <property type="entry name" value="PROTEASOME SUBUNIT BETA TYPE-7"/>
    <property type="match status" value="1"/>
</dbReference>
<comment type="subcellular location">
    <subcellularLocation>
        <location evidence="9">Cytoplasm</location>
    </subcellularLocation>
    <subcellularLocation>
        <location evidence="9">Nucleus</location>
    </subcellularLocation>
</comment>
<dbReference type="Pfam" id="PF00227">
    <property type="entry name" value="Proteasome"/>
    <property type="match status" value="1"/>
</dbReference>
<dbReference type="PRINTS" id="PR00141">
    <property type="entry name" value="PROTEASOME"/>
</dbReference>
<evidence type="ECO:0000256" key="5">
    <source>
        <dbReference type="ARBA" id="ARBA00022801"/>
    </source>
</evidence>
<keyword evidence="4" id="KW-0888">Threonine protease</keyword>
<dbReference type="FunCoup" id="J8ZRY0">
    <property type="interactions" value="151"/>
</dbReference>
<dbReference type="GO" id="GO:0004298">
    <property type="term" value="F:threonine-type endopeptidase activity"/>
    <property type="evidence" value="ECO:0007669"/>
    <property type="project" value="UniProtKB-KW"/>
</dbReference>
<dbReference type="InterPro" id="IPR023333">
    <property type="entry name" value="Proteasome_suB-type"/>
</dbReference>
<dbReference type="VEuPathDB" id="MicrosporidiaDB:EDEG_03131"/>
<evidence type="ECO:0000256" key="9">
    <source>
        <dbReference type="RuleBase" id="RU004203"/>
    </source>
</evidence>
<dbReference type="InterPro" id="IPR001353">
    <property type="entry name" value="Proteasome_sua/b"/>
</dbReference>
<dbReference type="GO" id="GO:0034515">
    <property type="term" value="C:proteasome storage granule"/>
    <property type="evidence" value="ECO:0007669"/>
    <property type="project" value="EnsemblFungi"/>
</dbReference>
<comment type="function">
    <text evidence="9">Component of the proteasome, a multicatalytic proteinase complex which is characterized by its ability to cleave peptides with Arg, Phe, Tyr, Leu, and Glu adjacent to the leaving group at neutral or slightly basic pH. The proteasome has an ATP-dependent proteolytic activity.</text>
</comment>
<evidence type="ECO:0000313" key="10">
    <source>
        <dbReference type="EMBL" id="EJW02458.1"/>
    </source>
</evidence>
<dbReference type="STRING" id="1003232.J8ZRY0"/>
<reference evidence="10 11" key="1">
    <citation type="submission" date="2011-08" db="EMBL/GenBank/DDBJ databases">
        <authorList>
            <person name="Liu Z.J."/>
            <person name="Shi F.L."/>
            <person name="Lu J.Q."/>
            <person name="Li M."/>
            <person name="Wang Z.L."/>
        </authorList>
    </citation>
    <scope>NUCLEOTIDE SEQUENCE [LARGE SCALE GENOMIC DNA]</scope>
    <source>
        <strain evidence="10 11">USNM 41457</strain>
    </source>
</reference>
<dbReference type="AlphaFoldDB" id="J8ZRY0"/>
<keyword evidence="11" id="KW-1185">Reference proteome</keyword>
<dbReference type="OrthoDB" id="429533at2759"/>
<dbReference type="GO" id="GO:0005634">
    <property type="term" value="C:nucleus"/>
    <property type="evidence" value="ECO:0007669"/>
    <property type="project" value="UniProtKB-SubCell"/>
</dbReference>
<accession>J8ZRY0</accession>
<feature type="active site" description="Nucleophile" evidence="8">
    <location>
        <position position="92"/>
    </location>
</feature>
<keyword evidence="7 9" id="KW-0539">Nucleus</keyword>
<dbReference type="InterPro" id="IPR029055">
    <property type="entry name" value="Ntn_hydrolases_N"/>
</dbReference>
<dbReference type="InterPro" id="IPR000243">
    <property type="entry name" value="Pept_T1A_subB"/>
</dbReference>
<comment type="catalytic activity">
    <reaction evidence="1">
        <text>Cleavage of peptide bonds with very broad specificity.</text>
        <dbReference type="EC" id="3.4.25.1"/>
    </reaction>
</comment>
<keyword evidence="3" id="KW-0645">Protease</keyword>
<organism evidence="10 11">
    <name type="scientific">Edhazardia aedis (strain USNM 41457)</name>
    <name type="common">Microsporidian parasite</name>
    <dbReference type="NCBI Taxonomy" id="1003232"/>
    <lineage>
        <taxon>Eukaryota</taxon>
        <taxon>Fungi</taxon>
        <taxon>Fungi incertae sedis</taxon>
        <taxon>Microsporidia</taxon>
        <taxon>Edhazardia</taxon>
    </lineage>
</organism>
<evidence type="ECO:0000256" key="7">
    <source>
        <dbReference type="ARBA" id="ARBA00023242"/>
    </source>
</evidence>
<keyword evidence="6 9" id="KW-0647">Proteasome</keyword>
<evidence type="ECO:0000256" key="4">
    <source>
        <dbReference type="ARBA" id="ARBA00022698"/>
    </source>
</evidence>
<evidence type="ECO:0000256" key="1">
    <source>
        <dbReference type="ARBA" id="ARBA00001198"/>
    </source>
</evidence>
<dbReference type="GO" id="GO:0019774">
    <property type="term" value="C:proteasome core complex, beta-subunit complex"/>
    <property type="evidence" value="ECO:0007669"/>
    <property type="project" value="EnsemblFungi"/>
</dbReference>
<dbReference type="CDD" id="cd03763">
    <property type="entry name" value="proteasome_beta_type_7"/>
    <property type="match status" value="1"/>
</dbReference>
<name>J8ZRY0_EDHAE</name>
<dbReference type="Proteomes" id="UP000003163">
    <property type="component" value="Unassembled WGS sequence"/>
</dbReference>
<dbReference type="InParanoid" id="J8ZRY0"/>
<evidence type="ECO:0000256" key="2">
    <source>
        <dbReference type="ARBA" id="ARBA00022490"/>
    </source>
</evidence>
<dbReference type="PROSITE" id="PS00854">
    <property type="entry name" value="PROTEASOME_BETA_1"/>
    <property type="match status" value="1"/>
</dbReference>
<keyword evidence="5" id="KW-0378">Hydrolase</keyword>
<dbReference type="Gene3D" id="3.60.20.10">
    <property type="entry name" value="Glutamine Phosphoribosylpyrophosphate, subunit 1, domain 1"/>
    <property type="match status" value="1"/>
</dbReference>
<dbReference type="GO" id="GO:0043161">
    <property type="term" value="P:proteasome-mediated ubiquitin-dependent protein catabolic process"/>
    <property type="evidence" value="ECO:0007669"/>
    <property type="project" value="EnsemblFungi"/>
</dbReference>
<keyword evidence="2 9" id="KW-0963">Cytoplasm</keyword>
<dbReference type="HOGENOM" id="CLU_035750_3_3_1"/>
<protein>
    <recommendedName>
        <fullName evidence="9">Proteasome subunit beta</fullName>
    </recommendedName>
</protein>
<evidence type="ECO:0000256" key="8">
    <source>
        <dbReference type="PIRSR" id="PIRSR600243-1"/>
    </source>
</evidence>
<dbReference type="PROSITE" id="PS51476">
    <property type="entry name" value="PROTEASOME_BETA_2"/>
    <property type="match status" value="1"/>
</dbReference>
<dbReference type="SUPFAM" id="SSF56235">
    <property type="entry name" value="N-terminal nucleophile aminohydrolases (Ntn hydrolases)"/>
    <property type="match status" value="1"/>
</dbReference>
<gene>
    <name evidence="10" type="ORF">EDEG_03131</name>
</gene>
<evidence type="ECO:0000313" key="11">
    <source>
        <dbReference type="Proteomes" id="UP000003163"/>
    </source>
</evidence>
<dbReference type="GO" id="GO:0010499">
    <property type="term" value="P:proteasomal ubiquitin-independent protein catabolic process"/>
    <property type="evidence" value="ECO:0007669"/>
    <property type="project" value="EnsemblFungi"/>
</dbReference>
<dbReference type="InterPro" id="IPR016050">
    <property type="entry name" value="Proteasome_bsu_CS"/>
</dbReference>
<reference evidence="11" key="2">
    <citation type="submission" date="2015-07" db="EMBL/GenBank/DDBJ databases">
        <title>Contrasting host-pathogen interactions and genome evolution in two generalist and specialist microsporidian pathogens of mosquitoes.</title>
        <authorList>
            <consortium name="The Broad Institute Genomics Platform"/>
            <consortium name="The Broad Institute Genome Sequencing Center for Infectious Disease"/>
            <person name="Cuomo C.A."/>
            <person name="Sanscrainte N.D."/>
            <person name="Goldberg J.M."/>
            <person name="Heiman D."/>
            <person name="Young S."/>
            <person name="Zeng Q."/>
            <person name="Becnel J.J."/>
            <person name="Birren B.W."/>
        </authorList>
    </citation>
    <scope>NUCLEOTIDE SEQUENCE [LARGE SCALE GENOMIC DNA]</scope>
    <source>
        <strain evidence="11">USNM 41457</strain>
    </source>
</reference>
<dbReference type="EMBL" id="AFBI03000070">
    <property type="protein sequence ID" value="EJW02458.1"/>
    <property type="molecule type" value="Genomic_DNA"/>
</dbReference>
<evidence type="ECO:0000256" key="3">
    <source>
        <dbReference type="ARBA" id="ARBA00022670"/>
    </source>
</evidence>
<dbReference type="PANTHER" id="PTHR32194">
    <property type="entry name" value="METALLOPROTEASE TLDD"/>
    <property type="match status" value="1"/>
</dbReference>
<comment type="subunit">
    <text evidence="9">Component of the proteasome complex.</text>
</comment>
<proteinExistence type="inferred from homology"/>
<comment type="similarity">
    <text evidence="9">Belongs to the peptidase T1B family.</text>
</comment>
<dbReference type="OMA" id="GTQVDLC"/>
<evidence type="ECO:0000256" key="6">
    <source>
        <dbReference type="ARBA" id="ARBA00022942"/>
    </source>
</evidence>